<reference evidence="3" key="1">
    <citation type="submission" date="2022-07" db="EMBL/GenBank/DDBJ databases">
        <title>Phylogenomic reconstructions and comparative analyses of Kickxellomycotina fungi.</title>
        <authorList>
            <person name="Reynolds N.K."/>
            <person name="Stajich J.E."/>
            <person name="Barry K."/>
            <person name="Grigoriev I.V."/>
            <person name="Crous P."/>
            <person name="Smith M.E."/>
        </authorList>
    </citation>
    <scope>NUCLEOTIDE SEQUENCE</scope>
    <source>
        <strain evidence="3">BCRC 34381</strain>
    </source>
</reference>
<feature type="compositionally biased region" description="Polar residues" evidence="1">
    <location>
        <begin position="122"/>
        <end position="133"/>
    </location>
</feature>
<keyword evidence="4" id="KW-1185">Reference proteome</keyword>
<dbReference type="EMBL" id="JANBOI010002597">
    <property type="protein sequence ID" value="KAJ1720851.1"/>
    <property type="molecule type" value="Genomic_DNA"/>
</dbReference>
<dbReference type="GO" id="GO:0003700">
    <property type="term" value="F:DNA-binding transcription factor activity"/>
    <property type="evidence" value="ECO:0007669"/>
    <property type="project" value="InterPro"/>
</dbReference>
<dbReference type="Proteomes" id="UP001143981">
    <property type="component" value="Unassembled WGS sequence"/>
</dbReference>
<dbReference type="SUPFAM" id="SSF57959">
    <property type="entry name" value="Leucine zipper domain"/>
    <property type="match status" value="1"/>
</dbReference>
<evidence type="ECO:0000313" key="4">
    <source>
        <dbReference type="Proteomes" id="UP001143981"/>
    </source>
</evidence>
<dbReference type="PROSITE" id="PS00036">
    <property type="entry name" value="BZIP_BASIC"/>
    <property type="match status" value="1"/>
</dbReference>
<comment type="caution">
    <text evidence="3">The sequence shown here is derived from an EMBL/GenBank/DDBJ whole genome shotgun (WGS) entry which is preliminary data.</text>
</comment>
<dbReference type="OrthoDB" id="5575711at2759"/>
<evidence type="ECO:0000313" key="3">
    <source>
        <dbReference type="EMBL" id="KAJ1720851.1"/>
    </source>
</evidence>
<protein>
    <recommendedName>
        <fullName evidence="2">BZIP domain-containing protein</fullName>
    </recommendedName>
</protein>
<gene>
    <name evidence="3" type="ORF">LPJ61_006112</name>
</gene>
<dbReference type="InterPro" id="IPR046347">
    <property type="entry name" value="bZIP_sf"/>
</dbReference>
<name>A0A9W8CQS3_9FUNG</name>
<evidence type="ECO:0000259" key="2">
    <source>
        <dbReference type="PROSITE" id="PS00036"/>
    </source>
</evidence>
<feature type="region of interest" description="Disordered" evidence="1">
    <location>
        <begin position="1"/>
        <end position="50"/>
    </location>
</feature>
<feature type="domain" description="BZIP" evidence="2">
    <location>
        <begin position="29"/>
        <end position="44"/>
    </location>
</feature>
<feature type="region of interest" description="Disordered" evidence="1">
    <location>
        <begin position="73"/>
        <end position="150"/>
    </location>
</feature>
<dbReference type="AlphaFoldDB" id="A0A9W8CQS3"/>
<dbReference type="Pfam" id="PF07716">
    <property type="entry name" value="bZIP_2"/>
    <property type="match status" value="1"/>
</dbReference>
<feature type="compositionally biased region" description="Basic and acidic residues" evidence="1">
    <location>
        <begin position="73"/>
        <end position="82"/>
    </location>
</feature>
<proteinExistence type="predicted"/>
<sequence length="202" mass="22048">MDGIPVAMAGPSVNDAESTSPKELETTLKRRKRNAESAARLRERRKLREADLQDACAKLESQIAELKRELVHEKHRAKESLKGIKAPETSAAEPAGDANIEQVTTSMGDVVVVGAKRRRNPQDSSNGDASSSAYDPEAAGGFDQPKARPLRELDMVRMSDLRSKIETLGELNQNVCVNLGVLRQEIQRLVNAVIAKKTLAPV</sequence>
<dbReference type="Gene3D" id="1.20.5.170">
    <property type="match status" value="1"/>
</dbReference>
<accession>A0A9W8CQS3</accession>
<organism evidence="3 4">
    <name type="scientific">Coemansia biformis</name>
    <dbReference type="NCBI Taxonomy" id="1286918"/>
    <lineage>
        <taxon>Eukaryota</taxon>
        <taxon>Fungi</taxon>
        <taxon>Fungi incertae sedis</taxon>
        <taxon>Zoopagomycota</taxon>
        <taxon>Kickxellomycotina</taxon>
        <taxon>Kickxellomycetes</taxon>
        <taxon>Kickxellales</taxon>
        <taxon>Kickxellaceae</taxon>
        <taxon>Coemansia</taxon>
    </lineage>
</organism>
<dbReference type="InterPro" id="IPR004827">
    <property type="entry name" value="bZIP"/>
</dbReference>
<evidence type="ECO:0000256" key="1">
    <source>
        <dbReference type="SAM" id="MobiDB-lite"/>
    </source>
</evidence>